<keyword evidence="5" id="KW-0324">Glycolysis</keyword>
<dbReference type="OrthoDB" id="9793595at2"/>
<dbReference type="Pfam" id="PF00274">
    <property type="entry name" value="Glycolytic"/>
    <property type="match status" value="1"/>
</dbReference>
<comment type="pathway">
    <text evidence="2">Carbohydrate degradation; glycolysis; D-glyceraldehyde 3-phosphate and glycerone phosphate from D-glucose: step 4/4.</text>
</comment>
<dbReference type="InterPro" id="IPR013785">
    <property type="entry name" value="Aldolase_TIM"/>
</dbReference>
<organism evidence="9 10">
    <name type="scientific">Lichenicoccus roseus</name>
    <dbReference type="NCBI Taxonomy" id="2683649"/>
    <lineage>
        <taxon>Bacteria</taxon>
        <taxon>Pseudomonadati</taxon>
        <taxon>Pseudomonadota</taxon>
        <taxon>Alphaproteobacteria</taxon>
        <taxon>Acetobacterales</taxon>
        <taxon>Acetobacteraceae</taxon>
        <taxon>Lichenicoccus</taxon>
    </lineage>
</organism>
<dbReference type="UniPathway" id="UPA00109">
    <property type="reaction ID" value="UER00183"/>
</dbReference>
<keyword evidence="10" id="KW-1185">Reference proteome</keyword>
<evidence type="ECO:0000313" key="9">
    <source>
        <dbReference type="EMBL" id="TLU74523.1"/>
    </source>
</evidence>
<dbReference type="NCBIfam" id="NF033379">
    <property type="entry name" value="FrucBisAld_I"/>
    <property type="match status" value="1"/>
</dbReference>
<comment type="catalytic activity">
    <reaction evidence="1">
        <text>beta-D-fructose 1,6-bisphosphate = D-glyceraldehyde 3-phosphate + dihydroxyacetone phosphate</text>
        <dbReference type="Rhea" id="RHEA:14729"/>
        <dbReference type="ChEBI" id="CHEBI:32966"/>
        <dbReference type="ChEBI" id="CHEBI:57642"/>
        <dbReference type="ChEBI" id="CHEBI:59776"/>
        <dbReference type="EC" id="4.1.2.13"/>
    </reaction>
</comment>
<dbReference type="AlphaFoldDB" id="A0A5R9JCN6"/>
<dbReference type="PANTHER" id="PTHR11627">
    <property type="entry name" value="FRUCTOSE-BISPHOSPHATE ALDOLASE"/>
    <property type="match status" value="1"/>
</dbReference>
<protein>
    <recommendedName>
        <fullName evidence="8">Probable fructose-bisphosphate aldolase class 1</fullName>
        <ecNumber evidence="4">4.1.2.13</ecNumber>
    </recommendedName>
    <alternativeName>
        <fullName evidence="7">Fructose-bisphosphate aldolase class I</fullName>
    </alternativeName>
</protein>
<dbReference type="GO" id="GO:0006096">
    <property type="term" value="P:glycolytic process"/>
    <property type="evidence" value="ECO:0007669"/>
    <property type="project" value="UniProtKB-UniPathway"/>
</dbReference>
<dbReference type="SUPFAM" id="SSF51569">
    <property type="entry name" value="Aldolase"/>
    <property type="match status" value="1"/>
</dbReference>
<evidence type="ECO:0000256" key="6">
    <source>
        <dbReference type="ARBA" id="ARBA00023239"/>
    </source>
</evidence>
<dbReference type="GO" id="GO:0004332">
    <property type="term" value="F:fructose-bisphosphate aldolase activity"/>
    <property type="evidence" value="ECO:0007669"/>
    <property type="project" value="UniProtKB-EC"/>
</dbReference>
<accession>A0A5R9JCN6</accession>
<comment type="caution">
    <text evidence="9">The sequence shown here is derived from an EMBL/GenBank/DDBJ whole genome shotgun (WGS) entry which is preliminary data.</text>
</comment>
<evidence type="ECO:0000256" key="1">
    <source>
        <dbReference type="ARBA" id="ARBA00000441"/>
    </source>
</evidence>
<name>A0A5R9JCN6_9PROT</name>
<evidence type="ECO:0000256" key="4">
    <source>
        <dbReference type="ARBA" id="ARBA00013068"/>
    </source>
</evidence>
<evidence type="ECO:0000256" key="5">
    <source>
        <dbReference type="ARBA" id="ARBA00023152"/>
    </source>
</evidence>
<dbReference type="RefSeq" id="WP_138324772.1">
    <property type="nucleotide sequence ID" value="NZ_VCDI01000001.1"/>
</dbReference>
<dbReference type="Gene3D" id="3.20.20.70">
    <property type="entry name" value="Aldolase class I"/>
    <property type="match status" value="1"/>
</dbReference>
<dbReference type="EC" id="4.1.2.13" evidence="4"/>
<dbReference type="InterPro" id="IPR000741">
    <property type="entry name" value="FBA_I"/>
</dbReference>
<dbReference type="EMBL" id="VCDI01000001">
    <property type="protein sequence ID" value="TLU74523.1"/>
    <property type="molecule type" value="Genomic_DNA"/>
</dbReference>
<evidence type="ECO:0000256" key="3">
    <source>
        <dbReference type="ARBA" id="ARBA00010387"/>
    </source>
</evidence>
<gene>
    <name evidence="9" type="ORF">FE263_04960</name>
</gene>
<sequence length="366" mass="38678">MTSDILVDTARTLVGSGRGLLAMDESVPTCNRRFAEAGIPQTGEMRRRYRELLVTTPHLGACISGAILHDETIRQATGDGTPFLQVLAEAGIVPGIKVDTGAKPLALRDGETVTEGLDGLRARLQAYCAMGARFAKWRAVLAIGPHTPTACAIAVNAHALARYAALCQEAGLVPIVEPEVLMTGAHSLARCGEVTGELLSCVFEQIGRQGVQLDGLVLKANMVLPGLDQPPAGQVSAQEVADATLRCLLAIVPPALAGIVFLSGGQSAELASLRLNAINAQSTVPRARIPWTLGFSFARAIQQPALHLWQGFEANTVAAQQVLFHRAACNRAALHGAYDPGLERRRVPPFDLDALIDAPATMQAAQ</sequence>
<comment type="similarity">
    <text evidence="3">Belongs to the class I fructose-bisphosphate aldolase family.</text>
</comment>
<dbReference type="FunFam" id="3.20.20.70:FF:000140">
    <property type="entry name" value="Fructose-bisphosphate aldolase"/>
    <property type="match status" value="1"/>
</dbReference>
<evidence type="ECO:0000313" key="10">
    <source>
        <dbReference type="Proteomes" id="UP000305654"/>
    </source>
</evidence>
<reference evidence="9 10" key="1">
    <citation type="submission" date="2019-05" db="EMBL/GenBank/DDBJ databases">
        <authorList>
            <person name="Pankratov T."/>
            <person name="Grouzdev D."/>
        </authorList>
    </citation>
    <scope>NUCLEOTIDE SEQUENCE [LARGE SCALE GENOMIC DNA]</scope>
    <source>
        <strain evidence="9 10">KEBCLARHB70R</strain>
    </source>
</reference>
<evidence type="ECO:0000256" key="8">
    <source>
        <dbReference type="ARBA" id="ARBA00072515"/>
    </source>
</evidence>
<keyword evidence="6" id="KW-0456">Lyase</keyword>
<evidence type="ECO:0000256" key="2">
    <source>
        <dbReference type="ARBA" id="ARBA00004714"/>
    </source>
</evidence>
<dbReference type="Proteomes" id="UP000305654">
    <property type="component" value="Unassembled WGS sequence"/>
</dbReference>
<proteinExistence type="inferred from homology"/>
<evidence type="ECO:0000256" key="7">
    <source>
        <dbReference type="ARBA" id="ARBA00029799"/>
    </source>
</evidence>